<evidence type="ECO:0000256" key="1">
    <source>
        <dbReference type="SAM" id="MobiDB-lite"/>
    </source>
</evidence>
<feature type="region of interest" description="Disordered" evidence="1">
    <location>
        <begin position="247"/>
        <end position="354"/>
    </location>
</feature>
<dbReference type="Proteomes" id="UP000701801">
    <property type="component" value="Unassembled WGS sequence"/>
</dbReference>
<feature type="compositionally biased region" description="Low complexity" evidence="1">
    <location>
        <begin position="637"/>
        <end position="678"/>
    </location>
</feature>
<feature type="compositionally biased region" description="Acidic residues" evidence="1">
    <location>
        <begin position="537"/>
        <end position="549"/>
    </location>
</feature>
<organism evidence="2 3">
    <name type="scientific">Hymenoscyphus albidus</name>
    <dbReference type="NCBI Taxonomy" id="595503"/>
    <lineage>
        <taxon>Eukaryota</taxon>
        <taxon>Fungi</taxon>
        <taxon>Dikarya</taxon>
        <taxon>Ascomycota</taxon>
        <taxon>Pezizomycotina</taxon>
        <taxon>Leotiomycetes</taxon>
        <taxon>Helotiales</taxon>
        <taxon>Helotiaceae</taxon>
        <taxon>Hymenoscyphus</taxon>
    </lineage>
</organism>
<feature type="region of interest" description="Disordered" evidence="1">
    <location>
        <begin position="120"/>
        <end position="168"/>
    </location>
</feature>
<dbReference type="OrthoDB" id="5430411at2759"/>
<feature type="region of interest" description="Disordered" evidence="1">
    <location>
        <begin position="189"/>
        <end position="211"/>
    </location>
</feature>
<feature type="compositionally biased region" description="Low complexity" evidence="1">
    <location>
        <begin position="564"/>
        <end position="578"/>
    </location>
</feature>
<feature type="compositionally biased region" description="Acidic residues" evidence="1">
    <location>
        <begin position="608"/>
        <end position="629"/>
    </location>
</feature>
<comment type="caution">
    <text evidence="2">The sequence shown here is derived from an EMBL/GenBank/DDBJ whole genome shotgun (WGS) entry which is preliminary data.</text>
</comment>
<keyword evidence="3" id="KW-1185">Reference proteome</keyword>
<dbReference type="EMBL" id="CAJVRM010000417">
    <property type="protein sequence ID" value="CAG8980780.1"/>
    <property type="molecule type" value="Genomic_DNA"/>
</dbReference>
<feature type="compositionally biased region" description="Acidic residues" evidence="1">
    <location>
        <begin position="302"/>
        <end position="316"/>
    </location>
</feature>
<protein>
    <submittedName>
        <fullName evidence="2">Uncharacterized protein</fullName>
    </submittedName>
</protein>
<name>A0A9N9LT56_9HELO</name>
<feature type="compositionally biased region" description="Basic and acidic residues" evidence="1">
    <location>
        <begin position="130"/>
        <end position="144"/>
    </location>
</feature>
<sequence>MVARSSGPLQGWDLDDPEQCRSLVVALEFAIMGVPNRNSSVFRQLNDHQYTSLERLAHEIQRSTDARELVTGFLTFEQNRNRNNAQLVNAAYIMNDNLIEYNRSIQHQPGLAATSAARLPARHSLPPRPTPKEKDANSTSKKDYEDESDQDADIPNTNLYRPLGAQRSPQETAVGGFVVSNMATSPQESIPAATRGNLGGPGVNPLREGSGAQDLGPRHLLPRISAIPPNGISFAQTSVVPGAQVLSTPLNRERFGRPAPQSDSGRMGNRSRPRPIAPRPGPAPLVGGLRANPRQARKSAAEDDYEDEDEYDDEPSMNDHASSLSMKKKAGDKAKHKPRKRRGAEPLDEDLDKTNAVLHQPDPTKLKLHFRTRHTNKRTGEVTDDLVKNKYRHKVDWNSREDIKKLNAWRSQILSRNFRISKKKREYWLVSEQANVMNLIYEQLQSRPTLRWAKLANDYNHQFHETIQPAGSRLLNTAKRVHNTISQDRQTPWRTRASIEHAAWKWPQYQTVVAKSKARQGAQAGTDDDANASSDGNETDTWSDDESELPDPSPKQVATPKSGPNTKPTGSSTKPTSGNKRKKPPGRPMKKPIDYNQPKSTSTVSDESSSEYDTDCDETTEDDDPVDDEPAPKRQKASPNTPAKAAPKAASKATPKATPQTTPKAAPKSTPKGNPKGNPKGGKKGGKDDNDGPTFPGLSKKPAP</sequence>
<gene>
    <name evidence="2" type="ORF">HYALB_00010685</name>
</gene>
<feature type="region of interest" description="Disordered" evidence="1">
    <location>
        <begin position="515"/>
        <end position="704"/>
    </location>
</feature>
<feature type="compositionally biased region" description="Basic residues" evidence="1">
    <location>
        <begin position="579"/>
        <end position="590"/>
    </location>
</feature>
<dbReference type="AlphaFoldDB" id="A0A9N9LT56"/>
<reference evidence="2" key="1">
    <citation type="submission" date="2021-07" db="EMBL/GenBank/DDBJ databases">
        <authorList>
            <person name="Durling M."/>
        </authorList>
    </citation>
    <scope>NUCLEOTIDE SEQUENCE</scope>
</reference>
<evidence type="ECO:0000313" key="2">
    <source>
        <dbReference type="EMBL" id="CAG8980780.1"/>
    </source>
</evidence>
<feature type="compositionally biased region" description="Basic residues" evidence="1">
    <location>
        <begin position="326"/>
        <end position="342"/>
    </location>
</feature>
<evidence type="ECO:0000313" key="3">
    <source>
        <dbReference type="Proteomes" id="UP000701801"/>
    </source>
</evidence>
<accession>A0A9N9LT56</accession>
<proteinExistence type="predicted"/>